<protein>
    <submittedName>
        <fullName evidence="3">Uncharacterized protein</fullName>
    </submittedName>
</protein>
<dbReference type="AlphaFoldDB" id="A8P789"/>
<gene>
    <name evidence="3" type="ORF">Bm1_18160</name>
</gene>
<organism evidence="3">
    <name type="scientific">Brugia malayi</name>
    <name type="common">Filarial nematode worm</name>
    <dbReference type="NCBI Taxonomy" id="6279"/>
    <lineage>
        <taxon>Eukaryota</taxon>
        <taxon>Metazoa</taxon>
        <taxon>Ecdysozoa</taxon>
        <taxon>Nematoda</taxon>
        <taxon>Chromadorea</taxon>
        <taxon>Rhabditida</taxon>
        <taxon>Spirurina</taxon>
        <taxon>Spiruromorpha</taxon>
        <taxon>Filarioidea</taxon>
        <taxon>Onchocercidae</taxon>
        <taxon>Brugia</taxon>
    </lineage>
</organism>
<evidence type="ECO:0000256" key="2">
    <source>
        <dbReference type="SAM" id="Phobius"/>
    </source>
</evidence>
<feature type="compositionally biased region" description="Polar residues" evidence="1">
    <location>
        <begin position="69"/>
        <end position="80"/>
    </location>
</feature>
<proteinExistence type="predicted"/>
<name>A8P789_BRUMA</name>
<keyword evidence="2" id="KW-1133">Transmembrane helix</keyword>
<feature type="region of interest" description="Disordered" evidence="1">
    <location>
        <begin position="58"/>
        <end position="80"/>
    </location>
</feature>
<reference evidence="3" key="1">
    <citation type="journal article" date="2007" name="Science">
        <title>Draft genome of the filarial nematode parasite Brugia malayi.</title>
        <authorList>
            <person name="Ghedin E."/>
            <person name="Wang S."/>
            <person name="Spiro D."/>
            <person name="Caler E."/>
            <person name="Zhao Q."/>
            <person name="Crabtree J."/>
            <person name="Allen J.E."/>
            <person name="Delcher A.L."/>
            <person name="Guiliano D.B."/>
            <person name="Miranda-Saavedra D."/>
            <person name="Angiuoli S.V."/>
            <person name="Creasy T."/>
            <person name="Amedeo P."/>
            <person name="Haas B."/>
            <person name="El-Sayed N.M."/>
            <person name="Wortman J.R."/>
            <person name="Feldblyum T."/>
            <person name="Tallon L."/>
            <person name="Schatz M."/>
            <person name="Shumway M."/>
            <person name="Koo H."/>
            <person name="Salzberg S.L."/>
            <person name="Schobel S."/>
            <person name="Pertea M."/>
            <person name="Pop M."/>
            <person name="White O."/>
            <person name="Barton G.J."/>
            <person name="Carlow C.K."/>
            <person name="Crawford M.J."/>
            <person name="Daub J."/>
            <person name="Dimmic M.W."/>
            <person name="Estes C.F."/>
            <person name="Foster J.M."/>
            <person name="Ganatra M."/>
            <person name="Gregory W.F."/>
            <person name="Johnson N.M."/>
            <person name="Jin J."/>
            <person name="Komuniecki R."/>
            <person name="Korf I."/>
            <person name="Kumar S."/>
            <person name="Laney S."/>
            <person name="Li B.W."/>
            <person name="Li W."/>
            <person name="Lindblom T.H."/>
            <person name="Lustigman S."/>
            <person name="Ma D."/>
            <person name="Maina C.V."/>
            <person name="Martin D.M."/>
            <person name="McCarter J.P."/>
            <person name="McReynolds L."/>
            <person name="Mitreva M."/>
            <person name="Nutman T.B."/>
            <person name="Parkinson J."/>
            <person name="Peregrin-Alvarez J.M."/>
            <person name="Poole C."/>
            <person name="Ren Q."/>
            <person name="Saunders L."/>
            <person name="Sluder A.E."/>
            <person name="Smith K."/>
            <person name="Stanke M."/>
            <person name="Unnasch T.R."/>
            <person name="Ware J."/>
            <person name="Wei A.D."/>
            <person name="Weil G."/>
            <person name="Williams D.J."/>
            <person name="Zhang Y."/>
            <person name="Williams S.A."/>
            <person name="Fraser-Liggett C."/>
            <person name="Slatko B."/>
            <person name="Blaxter M.L."/>
            <person name="Scott A.L."/>
        </authorList>
    </citation>
    <scope>NUCLEOTIDE SEQUENCE [LARGE SCALE GENOMIC DNA]</scope>
</reference>
<dbReference type="EMBL" id="DS238799">
    <property type="protein sequence ID" value="EDP36060.1"/>
    <property type="molecule type" value="Genomic_DNA"/>
</dbReference>
<evidence type="ECO:0000313" key="3">
    <source>
        <dbReference type="EMBL" id="EDP36060.1"/>
    </source>
</evidence>
<keyword evidence="2" id="KW-0472">Membrane</keyword>
<feature type="transmembrane region" description="Helical" evidence="2">
    <location>
        <begin position="12"/>
        <end position="36"/>
    </location>
</feature>
<accession>A8P789</accession>
<evidence type="ECO:0000256" key="1">
    <source>
        <dbReference type="SAM" id="MobiDB-lite"/>
    </source>
</evidence>
<keyword evidence="2" id="KW-0812">Transmembrane</keyword>
<sequence>MNEMNHSSGKLSLIYFYLLFNFKKVFYFLSFFQHWYNCISTWTITESITITSNWSRGAGAVEDPLGIRSTDTTTSQGLST</sequence>